<feature type="region of interest" description="Disordered" evidence="2">
    <location>
        <begin position="849"/>
        <end position="872"/>
    </location>
</feature>
<feature type="compositionally biased region" description="Low complexity" evidence="2">
    <location>
        <begin position="226"/>
        <end position="237"/>
    </location>
</feature>
<reference evidence="5" key="2">
    <citation type="submission" date="2015-01" db="EMBL/GenBank/DDBJ databases">
        <title>Evolutionary Origins and Diversification of the Mycorrhizal Mutualists.</title>
        <authorList>
            <consortium name="DOE Joint Genome Institute"/>
            <consortium name="Mycorrhizal Genomics Consortium"/>
            <person name="Kohler A."/>
            <person name="Kuo A."/>
            <person name="Nagy L.G."/>
            <person name="Floudas D."/>
            <person name="Copeland A."/>
            <person name="Barry K.W."/>
            <person name="Cichocki N."/>
            <person name="Veneault-Fourrey C."/>
            <person name="LaButti K."/>
            <person name="Lindquist E.A."/>
            <person name="Lipzen A."/>
            <person name="Lundell T."/>
            <person name="Morin E."/>
            <person name="Murat C."/>
            <person name="Riley R."/>
            <person name="Ohm R."/>
            <person name="Sun H."/>
            <person name="Tunlid A."/>
            <person name="Henrissat B."/>
            <person name="Grigoriev I.V."/>
            <person name="Hibbett D.S."/>
            <person name="Martin F."/>
        </authorList>
    </citation>
    <scope>NUCLEOTIDE SEQUENCE [LARGE SCALE GENOMIC DNA]</scope>
    <source>
        <strain evidence="5">MUT 4182</strain>
    </source>
</reference>
<evidence type="ECO:0000256" key="1">
    <source>
        <dbReference type="ARBA" id="ARBA00024336"/>
    </source>
</evidence>
<evidence type="ECO:0000313" key="5">
    <source>
        <dbReference type="Proteomes" id="UP000054248"/>
    </source>
</evidence>
<feature type="region of interest" description="Disordered" evidence="2">
    <location>
        <begin position="1"/>
        <end position="20"/>
    </location>
</feature>
<comment type="similarity">
    <text evidence="1">Belongs to the FHIP family.</text>
</comment>
<feature type="region of interest" description="Disordered" evidence="2">
    <location>
        <begin position="1046"/>
        <end position="1112"/>
    </location>
</feature>
<proteinExistence type="inferred from homology"/>
<protein>
    <recommendedName>
        <fullName evidence="3">FHF complex subunit HOOK-interacting protein C-terminal domain-containing protein</fullName>
    </recommendedName>
</protein>
<reference evidence="4 5" key="1">
    <citation type="submission" date="2014-04" db="EMBL/GenBank/DDBJ databases">
        <authorList>
            <consortium name="DOE Joint Genome Institute"/>
            <person name="Kuo A."/>
            <person name="Girlanda M."/>
            <person name="Perotto S."/>
            <person name="Kohler A."/>
            <person name="Nagy L.G."/>
            <person name="Floudas D."/>
            <person name="Copeland A."/>
            <person name="Barry K.W."/>
            <person name="Cichocki N."/>
            <person name="Veneault-Fourrey C."/>
            <person name="LaButti K."/>
            <person name="Lindquist E.A."/>
            <person name="Lipzen A."/>
            <person name="Lundell T."/>
            <person name="Morin E."/>
            <person name="Murat C."/>
            <person name="Sun H."/>
            <person name="Tunlid A."/>
            <person name="Henrissat B."/>
            <person name="Grigoriev I.V."/>
            <person name="Hibbett D.S."/>
            <person name="Martin F."/>
            <person name="Nordberg H.P."/>
            <person name="Cantor M.N."/>
            <person name="Hua S.X."/>
        </authorList>
    </citation>
    <scope>NUCLEOTIDE SEQUENCE [LARGE SCALE GENOMIC DNA]</scope>
    <source>
        <strain evidence="4 5">MUT 4182</strain>
    </source>
</reference>
<dbReference type="HOGENOM" id="CLU_004953_0_0_1"/>
<feature type="compositionally biased region" description="Acidic residues" evidence="2">
    <location>
        <begin position="238"/>
        <end position="252"/>
    </location>
</feature>
<evidence type="ECO:0000313" key="4">
    <source>
        <dbReference type="EMBL" id="KIO27021.1"/>
    </source>
</evidence>
<organism evidence="4 5">
    <name type="scientific">Tulasnella calospora MUT 4182</name>
    <dbReference type="NCBI Taxonomy" id="1051891"/>
    <lineage>
        <taxon>Eukaryota</taxon>
        <taxon>Fungi</taxon>
        <taxon>Dikarya</taxon>
        <taxon>Basidiomycota</taxon>
        <taxon>Agaricomycotina</taxon>
        <taxon>Agaricomycetes</taxon>
        <taxon>Cantharellales</taxon>
        <taxon>Tulasnellaceae</taxon>
        <taxon>Tulasnella</taxon>
    </lineage>
</organism>
<dbReference type="PANTHER" id="PTHR21705:SF11">
    <property type="entry name" value="FHIP FAMILY PROTEIN CG3558"/>
    <property type="match status" value="1"/>
</dbReference>
<dbReference type="PANTHER" id="PTHR21705">
    <property type="entry name" value="RAI16 PROTEIN-RELATED"/>
    <property type="match status" value="1"/>
</dbReference>
<feature type="compositionally biased region" description="Acidic residues" evidence="2">
    <location>
        <begin position="213"/>
        <end position="223"/>
    </location>
</feature>
<dbReference type="STRING" id="1051891.A0A0C3QJ40"/>
<feature type="compositionally biased region" description="Polar residues" evidence="2">
    <location>
        <begin position="1005"/>
        <end position="1015"/>
    </location>
</feature>
<dbReference type="AlphaFoldDB" id="A0A0C3QJ40"/>
<sequence>MDLFSKLLRGPAESKPPPDYASEFHDSWNKIQETLSAPDERQISRGIQSTEVPSHLRSMTDSLVRESTQYEDSTGPCLEYLLRNDVLNALVKLSEEDRPFGIQAEVLRTISNLVVLLDEKFLVHSTVHKAVIRLLQACMGEEITEQTAGKGKAMGAAGAAGRLSPSEYEEDLVNLLCILCSRIRTYPELLLIFFQDKNWASHHTPLMGSDFSNSDEEEEEEGEAGGTVVVEEATSSPSEDESQEEAPEDASDADSSATPTKQTVLLAQAFARSNAPSPSSSAPRSIRSAPPPIPKPHYEFLIFTYLMRFIHREGAIGEYGRAGLLFLLDIAMSAHEIKSQSQPISHDPLSEIAIALAEYILEGDFAEVLGAGLGAVYSLLPWKLELRKEDGGSDAPSHGGGMVLGIATIGTMEEEKRRIELEENRVRKLGADVSTSPEFKTRLDHFLKLLQFVQDVLKRLEVSTITEGTVQANEGKSGSDDGSESPALVGRAIALSILDSIRSIFLQNVLYPSILECSEADGSAVAVLSYINFLLCTLRRGPLTNVLLDFLTSEDETSGKENHVPQTPAIRRSMAKKKALRRRSSAMVLLSLEAPQTTSDAPEYFNSLGRFTLKDLLVTNLSADKHDGIAPLQTGVGVLTLLRTLTSQYCAQSVETLLTVGRDPAPHRLPSTFDDLWEEEEDVSDDEEEFVYTGVDASPQTTPKPRRKLKSFRHIDILLQPDTTISTQIMEQKMYLNLVQKIDGAESANVFSTKYDHYLGDAIESIRCHQCSSGLGAGPSIRTRSKTRHRLRPTDPLISALLQSLRAFFAHSPEYNLALTGVIAEISSCPERSLAGWLTLAPKEETSNAWNIQGPSFEPRIQDGESDGEQSDDALVDARLRAENPALGFDYRLKEQAAMPVLYTIFSGLVAQLDRYRAMVDDLDSFLSERRKGLLFSENLNDALNLMLDVDPQFDPPKLTSTATTTPKKSSSQPATPPSTVTPKPKSKGGMSFMPSFLTSKKKSGSTPGEQSSTPTKKRTSGEIPASPFVPHYQQTVAVEVQAFAAPPPSEGPWSPEARKPKSGFGSFSLESTGGFGTEADVFSTPDPRMNPIREEGSGDESDNEREDTGKTITLSQLLDNVVLLEEAIKELTAIIQARVSLGIDEVRYI</sequence>
<accession>A0A0C3QJ40</accession>
<name>A0A0C3QJ40_9AGAM</name>
<keyword evidence="5" id="KW-1185">Reference proteome</keyword>
<dbReference type="OrthoDB" id="5350595at2759"/>
<dbReference type="InterPro" id="IPR045669">
    <property type="entry name" value="FHIP_C"/>
</dbReference>
<dbReference type="Pfam" id="PF10257">
    <property type="entry name" value="RAI16-like"/>
    <property type="match status" value="1"/>
</dbReference>
<evidence type="ECO:0000259" key="3">
    <source>
        <dbReference type="Pfam" id="PF19314"/>
    </source>
</evidence>
<feature type="compositionally biased region" description="Polar residues" evidence="2">
    <location>
        <begin position="45"/>
        <end position="67"/>
    </location>
</feature>
<feature type="region of interest" description="Disordered" evidence="2">
    <location>
        <begin position="208"/>
        <end position="258"/>
    </location>
</feature>
<dbReference type="Pfam" id="PF19314">
    <property type="entry name" value="DUF5917"/>
    <property type="match status" value="1"/>
</dbReference>
<gene>
    <name evidence="4" type="ORF">M407DRAFT_233707</name>
</gene>
<feature type="compositionally biased region" description="Low complexity" evidence="2">
    <location>
        <begin position="957"/>
        <end position="984"/>
    </location>
</feature>
<dbReference type="Proteomes" id="UP000054248">
    <property type="component" value="Unassembled WGS sequence"/>
</dbReference>
<dbReference type="EMBL" id="KN823015">
    <property type="protein sequence ID" value="KIO27021.1"/>
    <property type="molecule type" value="Genomic_DNA"/>
</dbReference>
<feature type="region of interest" description="Disordered" evidence="2">
    <location>
        <begin position="39"/>
        <end position="67"/>
    </location>
</feature>
<feature type="domain" description="FHF complex subunit HOOK-interacting protein C-terminal" evidence="3">
    <location>
        <begin position="795"/>
        <end position="839"/>
    </location>
</feature>
<feature type="region of interest" description="Disordered" evidence="2">
    <location>
        <begin position="957"/>
        <end position="1028"/>
    </location>
</feature>
<evidence type="ECO:0000256" key="2">
    <source>
        <dbReference type="SAM" id="MobiDB-lite"/>
    </source>
</evidence>
<dbReference type="InterPro" id="IPR019384">
    <property type="entry name" value="FHIP"/>
</dbReference>